<dbReference type="Pfam" id="PF14703">
    <property type="entry name" value="PHM7_cyt"/>
    <property type="match status" value="1"/>
</dbReference>
<dbReference type="GO" id="GO:0009451">
    <property type="term" value="P:RNA modification"/>
    <property type="evidence" value="ECO:0007669"/>
    <property type="project" value="InterPro"/>
</dbReference>
<dbReference type="Proteomes" id="UP000316621">
    <property type="component" value="Chromosome 11"/>
</dbReference>
<dbReference type="InterPro" id="IPR002885">
    <property type="entry name" value="PPR_rpt"/>
</dbReference>
<organism evidence="8 9">
    <name type="scientific">Papaver somniferum</name>
    <name type="common">Opium poppy</name>
    <dbReference type="NCBI Taxonomy" id="3469"/>
    <lineage>
        <taxon>Eukaryota</taxon>
        <taxon>Viridiplantae</taxon>
        <taxon>Streptophyta</taxon>
        <taxon>Embryophyta</taxon>
        <taxon>Tracheophyta</taxon>
        <taxon>Spermatophyta</taxon>
        <taxon>Magnoliopsida</taxon>
        <taxon>Ranunculales</taxon>
        <taxon>Papaveraceae</taxon>
        <taxon>Papaveroideae</taxon>
        <taxon>Papaver</taxon>
    </lineage>
</organism>
<dbReference type="GO" id="GO:0008270">
    <property type="term" value="F:zinc ion binding"/>
    <property type="evidence" value="ECO:0007669"/>
    <property type="project" value="InterPro"/>
</dbReference>
<dbReference type="PANTHER" id="PTHR47926:SF533">
    <property type="entry name" value="DYW DOMAIN-CONTAINING PROTEIN"/>
    <property type="match status" value="1"/>
</dbReference>
<dbReference type="Pfam" id="PF02714">
    <property type="entry name" value="RSN1_7TM"/>
    <property type="match status" value="1"/>
</dbReference>
<keyword evidence="1" id="KW-0677">Repeat</keyword>
<evidence type="ECO:0000313" key="8">
    <source>
        <dbReference type="EMBL" id="RZC82737.1"/>
    </source>
</evidence>
<dbReference type="Pfam" id="PF14432">
    <property type="entry name" value="DYW_deaminase"/>
    <property type="match status" value="1"/>
</dbReference>
<dbReference type="Pfam" id="PF20431">
    <property type="entry name" value="E_motif"/>
    <property type="match status" value="1"/>
</dbReference>
<keyword evidence="4" id="KW-0472">Membrane</keyword>
<sequence>MGTVSRNSTIFYYLKNKRLDEARRVFNEIRTPDVSLYTMMIAGYCQINRIDEALQMFYKMPVRDVVSWNSMMKGCIDCGYLEIARKLFDEMPHRTVVSWTTMISGFSKLGQIEMAEEFFSKMPWKDTAAWNSMIFSYCSYGRVEDAYTLFSKMPNRNVISWTTMISGLDQTGQTAKALALFQEMRSSGIEPTSSTFSIALTACANTLALDRGIQLHTHILKLGYVLDPFISSTLITFYARCQQINNSIKVFQENSSTNVVIWTALVSGCGLSSDHEQALAVFRDMINVGVVPNQCTFTCALNSCSVLEALDKGTVIHSKAMKIGLSLDVFVANSLIAMYSKCGNIDDGVIIFNKMREKNIVSWNSVIVGCAQHGRAEMAFQIFNQMEQANIQPDEITFVSLLTACSHSTLLEKGRLFFELLKNHPRIQLKLEHYACMVDILGRSAELEEAEEFIRKMPIEPNSLIWLTLLSACKVHSNAEIATRAAECALDLEPNCSAPYTLLSNLYSSLNKWKDASRIRRVMKEKGIIKQPGCSWVTMRGSRHEFLSGDISHPLIKKIHQKLEWLNGKLKEMGYVPDQSYALHDVEDEQKEVMLSYHSERLAIGFCLISTAEGSTLRVIKNLHVCGDCHSVIKLISKIVSREIVVRDSCRFHHFRDGNVLVVITVTLLLGLSGHTSWHVCVTRMTLLLGLSGHTSWHVCVTRTMRGGTETVSEDEILQNSGLDALVVIRLFKLGEHKARGCCVDHFFSKLHPYTYQSHQMVYNGKIIEDLLRQEKSLSRKVEDLRLRSMTEKHSKKSKFFSLFQGRSEEVGEQEKRLQELCHKIRNLRRGNVLKQRELPVAFVSFKSRWGTALAAQPQHHENPLLWITEPAPEPRDVLWKNLSIPYRQFPLYKLGGFLAASLLTIFFALPVTAVQGIAKFESLKKWFPLAMAVQLIPGLSSIVTGYLPSFILNMFIYVVPFAMLSLATQGGFVSRSRKEIKACSMVFYFLVGNVFFLSLLSGSLLEQIGESFIHPKDFPSHLASAVSAQIQDVYDIVYETCGEYWPHIHHYIFTAMILMQITMIGMFGLKSKPAASIATIPLFLITLLFNEYCKIRFLPTFSNFPVQNALENDKCDERNGLTEVEHENKIDSYLQPCMRPINFSPRESSSTQPLVSVST</sequence>
<feature type="transmembrane region" description="Helical" evidence="4">
    <location>
        <begin position="892"/>
        <end position="915"/>
    </location>
</feature>
<evidence type="ECO:0000256" key="2">
    <source>
        <dbReference type="ARBA" id="ARBA00023303"/>
    </source>
</evidence>
<feature type="repeat" description="PPR" evidence="3">
    <location>
        <begin position="258"/>
        <end position="292"/>
    </location>
</feature>
<dbReference type="Gene3D" id="1.25.40.10">
    <property type="entry name" value="Tetratricopeptide repeat domain"/>
    <property type="match status" value="5"/>
</dbReference>
<feature type="domain" description="DYW" evidence="6">
    <location>
        <begin position="574"/>
        <end position="659"/>
    </location>
</feature>
<evidence type="ECO:0000313" key="9">
    <source>
        <dbReference type="Proteomes" id="UP000316621"/>
    </source>
</evidence>
<evidence type="ECO:0000259" key="7">
    <source>
        <dbReference type="Pfam" id="PF14703"/>
    </source>
</evidence>
<dbReference type="InterPro" id="IPR032867">
    <property type="entry name" value="DYW_dom"/>
</dbReference>
<feature type="repeat" description="PPR" evidence="3">
    <location>
        <begin position="126"/>
        <end position="156"/>
    </location>
</feature>
<feature type="repeat" description="PPR" evidence="3">
    <location>
        <begin position="64"/>
        <end position="98"/>
    </location>
</feature>
<dbReference type="PANTHER" id="PTHR47926">
    <property type="entry name" value="PENTATRICOPEPTIDE REPEAT-CONTAINING PROTEIN"/>
    <property type="match status" value="1"/>
</dbReference>
<feature type="repeat" description="PPR" evidence="3">
    <location>
        <begin position="359"/>
        <end position="393"/>
    </location>
</feature>
<dbReference type="GO" id="GO:0034220">
    <property type="term" value="P:monoatomic ion transmembrane transport"/>
    <property type="evidence" value="ECO:0007669"/>
    <property type="project" value="UniProtKB-KW"/>
</dbReference>
<dbReference type="InterPro" id="IPR027815">
    <property type="entry name" value="CSC1/OSCA1-like_cyt"/>
</dbReference>
<feature type="domain" description="CSC1/OSCA1-like 7TM region" evidence="5">
    <location>
        <begin position="894"/>
        <end position="1029"/>
    </location>
</feature>
<dbReference type="AlphaFoldDB" id="A0A4Y7LCK9"/>
<evidence type="ECO:0008006" key="10">
    <source>
        <dbReference type="Google" id="ProtNLM"/>
    </source>
</evidence>
<dbReference type="GO" id="GO:0003723">
    <property type="term" value="F:RNA binding"/>
    <property type="evidence" value="ECO:0007669"/>
    <property type="project" value="InterPro"/>
</dbReference>
<feature type="transmembrane region" description="Helical" evidence="4">
    <location>
        <begin position="927"/>
        <end position="949"/>
    </location>
</feature>
<feature type="transmembrane region" description="Helical" evidence="4">
    <location>
        <begin position="986"/>
        <end position="1006"/>
    </location>
</feature>
<dbReference type="EMBL" id="CM010725">
    <property type="protein sequence ID" value="RZC82737.1"/>
    <property type="molecule type" value="Genomic_DNA"/>
</dbReference>
<reference evidence="8 9" key="1">
    <citation type="journal article" date="2018" name="Science">
        <title>The opium poppy genome and morphinan production.</title>
        <authorList>
            <person name="Guo L."/>
            <person name="Winzer T."/>
            <person name="Yang X."/>
            <person name="Li Y."/>
            <person name="Ning Z."/>
            <person name="He Z."/>
            <person name="Teodor R."/>
            <person name="Lu Y."/>
            <person name="Bowser T.A."/>
            <person name="Graham I.A."/>
            <person name="Ye K."/>
        </authorList>
    </citation>
    <scope>NUCLEOTIDE SEQUENCE [LARGE SCALE GENOMIC DNA]</scope>
    <source>
        <strain evidence="9">cv. HN1</strain>
        <tissue evidence="8">Leaves</tissue>
    </source>
</reference>
<feature type="transmembrane region" description="Helical" evidence="4">
    <location>
        <begin position="955"/>
        <end position="974"/>
    </location>
</feature>
<feature type="transmembrane region" description="Helical" evidence="4">
    <location>
        <begin position="1049"/>
        <end position="1068"/>
    </location>
</feature>
<name>A0A4Y7LCK9_PAPSO</name>
<dbReference type="InterPro" id="IPR046960">
    <property type="entry name" value="PPR_At4g14850-like_plant"/>
</dbReference>
<evidence type="ECO:0000256" key="3">
    <source>
        <dbReference type="PROSITE-ProRule" id="PRU00708"/>
    </source>
</evidence>
<feature type="repeat" description="PPR" evidence="3">
    <location>
        <begin position="328"/>
        <end position="358"/>
    </location>
</feature>
<protein>
    <recommendedName>
        <fullName evidence="10">DYW domain-containing protein</fullName>
    </recommendedName>
</protein>
<keyword evidence="9" id="KW-1185">Reference proteome</keyword>
<dbReference type="PROSITE" id="PS51375">
    <property type="entry name" value="PPR"/>
    <property type="match status" value="7"/>
</dbReference>
<gene>
    <name evidence="8" type="ORF">C5167_045523</name>
</gene>
<evidence type="ECO:0000259" key="6">
    <source>
        <dbReference type="Pfam" id="PF14432"/>
    </source>
</evidence>
<keyword evidence="2" id="KW-0407">Ion channel</keyword>
<dbReference type="SUPFAM" id="SSF48452">
    <property type="entry name" value="TPR-like"/>
    <property type="match status" value="1"/>
</dbReference>
<dbReference type="FunFam" id="1.25.40.10:FF:000351">
    <property type="entry name" value="Pentatricopeptide repeat-containing protein"/>
    <property type="match status" value="1"/>
</dbReference>
<feature type="repeat" description="PPR" evidence="3">
    <location>
        <begin position="33"/>
        <end position="63"/>
    </location>
</feature>
<dbReference type="FunFam" id="1.25.40.10:FF:000366">
    <property type="entry name" value="Pentatricopeptide (PPR) repeat-containing protein"/>
    <property type="match status" value="1"/>
</dbReference>
<feature type="domain" description="CSC1/OSCA1-like cytosolic" evidence="7">
    <location>
        <begin position="743"/>
        <end position="882"/>
    </location>
</feature>
<dbReference type="InterPro" id="IPR003864">
    <property type="entry name" value="CSC1/OSCA1-like_7TM"/>
</dbReference>
<evidence type="ECO:0000259" key="5">
    <source>
        <dbReference type="Pfam" id="PF02714"/>
    </source>
</evidence>
<dbReference type="Pfam" id="PF12854">
    <property type="entry name" value="PPR_1"/>
    <property type="match status" value="2"/>
</dbReference>
<dbReference type="InterPro" id="IPR046848">
    <property type="entry name" value="E_motif"/>
</dbReference>
<dbReference type="GO" id="GO:0016020">
    <property type="term" value="C:membrane"/>
    <property type="evidence" value="ECO:0007669"/>
    <property type="project" value="InterPro"/>
</dbReference>
<keyword evidence="4" id="KW-1133">Transmembrane helix</keyword>
<keyword evidence="2" id="KW-0406">Ion transport</keyword>
<keyword evidence="2" id="KW-0813">Transport</keyword>
<dbReference type="Pfam" id="PF13041">
    <property type="entry name" value="PPR_2"/>
    <property type="match status" value="3"/>
</dbReference>
<feature type="repeat" description="PPR" evidence="3">
    <location>
        <begin position="157"/>
        <end position="191"/>
    </location>
</feature>
<dbReference type="NCBIfam" id="TIGR00756">
    <property type="entry name" value="PPR"/>
    <property type="match status" value="7"/>
</dbReference>
<evidence type="ECO:0000256" key="4">
    <source>
        <dbReference type="SAM" id="Phobius"/>
    </source>
</evidence>
<dbReference type="InterPro" id="IPR011990">
    <property type="entry name" value="TPR-like_helical_dom_sf"/>
</dbReference>
<dbReference type="Pfam" id="PF01535">
    <property type="entry name" value="PPR"/>
    <property type="match status" value="3"/>
</dbReference>
<evidence type="ECO:0000256" key="1">
    <source>
        <dbReference type="ARBA" id="ARBA00022737"/>
    </source>
</evidence>
<accession>A0A4Y7LCK9</accession>
<proteinExistence type="predicted"/>
<dbReference type="Gramene" id="RZC82737">
    <property type="protein sequence ID" value="RZC82737"/>
    <property type="gene ID" value="C5167_045523"/>
</dbReference>
<keyword evidence="4" id="KW-0812">Transmembrane</keyword>
<dbReference type="FunFam" id="1.25.40.10:FF:000144">
    <property type="entry name" value="Pentatricopeptide repeat-containing protein, mitochondrial"/>
    <property type="match status" value="1"/>
</dbReference>